<evidence type="ECO:0000313" key="3">
    <source>
        <dbReference type="Proteomes" id="UP001194468"/>
    </source>
</evidence>
<name>A0AAD4BTC3_BOLED</name>
<protein>
    <submittedName>
        <fullName evidence="2">Uncharacterized protein</fullName>
    </submittedName>
</protein>
<reference evidence="2" key="2">
    <citation type="journal article" date="2020" name="Nat. Commun.">
        <title>Large-scale genome sequencing of mycorrhizal fungi provides insights into the early evolution of symbiotic traits.</title>
        <authorList>
            <person name="Miyauchi S."/>
            <person name="Kiss E."/>
            <person name="Kuo A."/>
            <person name="Drula E."/>
            <person name="Kohler A."/>
            <person name="Sanchez-Garcia M."/>
            <person name="Morin E."/>
            <person name="Andreopoulos B."/>
            <person name="Barry K.W."/>
            <person name="Bonito G."/>
            <person name="Buee M."/>
            <person name="Carver A."/>
            <person name="Chen C."/>
            <person name="Cichocki N."/>
            <person name="Clum A."/>
            <person name="Culley D."/>
            <person name="Crous P.W."/>
            <person name="Fauchery L."/>
            <person name="Girlanda M."/>
            <person name="Hayes R.D."/>
            <person name="Keri Z."/>
            <person name="LaButti K."/>
            <person name="Lipzen A."/>
            <person name="Lombard V."/>
            <person name="Magnuson J."/>
            <person name="Maillard F."/>
            <person name="Murat C."/>
            <person name="Nolan M."/>
            <person name="Ohm R.A."/>
            <person name="Pangilinan J."/>
            <person name="Pereira M.F."/>
            <person name="Perotto S."/>
            <person name="Peter M."/>
            <person name="Pfister S."/>
            <person name="Riley R."/>
            <person name="Sitrit Y."/>
            <person name="Stielow J.B."/>
            <person name="Szollosi G."/>
            <person name="Zifcakova L."/>
            <person name="Stursova M."/>
            <person name="Spatafora J.W."/>
            <person name="Tedersoo L."/>
            <person name="Vaario L.M."/>
            <person name="Yamada A."/>
            <person name="Yan M."/>
            <person name="Wang P."/>
            <person name="Xu J."/>
            <person name="Bruns T."/>
            <person name="Baldrian P."/>
            <person name="Vilgalys R."/>
            <person name="Dunand C."/>
            <person name="Henrissat B."/>
            <person name="Grigoriev I.V."/>
            <person name="Hibbett D."/>
            <person name="Nagy L.G."/>
            <person name="Martin F.M."/>
        </authorList>
    </citation>
    <scope>NUCLEOTIDE SEQUENCE</scope>
    <source>
        <strain evidence="2">BED1</strain>
    </source>
</reference>
<feature type="compositionally biased region" description="Low complexity" evidence="1">
    <location>
        <begin position="1"/>
        <end position="19"/>
    </location>
</feature>
<proteinExistence type="predicted"/>
<comment type="caution">
    <text evidence="2">The sequence shown here is derived from an EMBL/GenBank/DDBJ whole genome shotgun (WGS) entry which is preliminary data.</text>
</comment>
<gene>
    <name evidence="2" type="ORF">L210DRAFT_3480960</name>
</gene>
<feature type="compositionally biased region" description="Polar residues" evidence="1">
    <location>
        <begin position="20"/>
        <end position="46"/>
    </location>
</feature>
<dbReference type="EMBL" id="WHUW01000015">
    <property type="protein sequence ID" value="KAF8438872.1"/>
    <property type="molecule type" value="Genomic_DNA"/>
</dbReference>
<feature type="region of interest" description="Disordered" evidence="1">
    <location>
        <begin position="246"/>
        <end position="270"/>
    </location>
</feature>
<dbReference type="Proteomes" id="UP001194468">
    <property type="component" value="Unassembled WGS sequence"/>
</dbReference>
<keyword evidence="3" id="KW-1185">Reference proteome</keyword>
<reference evidence="2" key="1">
    <citation type="submission" date="2019-10" db="EMBL/GenBank/DDBJ databases">
        <authorList>
            <consortium name="DOE Joint Genome Institute"/>
            <person name="Kuo A."/>
            <person name="Miyauchi S."/>
            <person name="Kiss E."/>
            <person name="Drula E."/>
            <person name="Kohler A."/>
            <person name="Sanchez-Garcia M."/>
            <person name="Andreopoulos B."/>
            <person name="Barry K.W."/>
            <person name="Bonito G."/>
            <person name="Buee M."/>
            <person name="Carver A."/>
            <person name="Chen C."/>
            <person name="Cichocki N."/>
            <person name="Clum A."/>
            <person name="Culley D."/>
            <person name="Crous P.W."/>
            <person name="Fauchery L."/>
            <person name="Girlanda M."/>
            <person name="Hayes R."/>
            <person name="Keri Z."/>
            <person name="LaButti K."/>
            <person name="Lipzen A."/>
            <person name="Lombard V."/>
            <person name="Magnuson J."/>
            <person name="Maillard F."/>
            <person name="Morin E."/>
            <person name="Murat C."/>
            <person name="Nolan M."/>
            <person name="Ohm R."/>
            <person name="Pangilinan J."/>
            <person name="Pereira M."/>
            <person name="Perotto S."/>
            <person name="Peter M."/>
            <person name="Riley R."/>
            <person name="Sitrit Y."/>
            <person name="Stielow B."/>
            <person name="Szollosi G."/>
            <person name="Zifcakova L."/>
            <person name="Stursova M."/>
            <person name="Spatafora J.W."/>
            <person name="Tedersoo L."/>
            <person name="Vaario L.-M."/>
            <person name="Yamada A."/>
            <person name="Yan M."/>
            <person name="Wang P."/>
            <person name="Xu J."/>
            <person name="Bruns T."/>
            <person name="Baldrian P."/>
            <person name="Vilgalys R."/>
            <person name="Henrissat B."/>
            <person name="Grigoriev I.V."/>
            <person name="Hibbett D."/>
            <person name="Nagy L.G."/>
            <person name="Martin F.M."/>
        </authorList>
    </citation>
    <scope>NUCLEOTIDE SEQUENCE</scope>
    <source>
        <strain evidence="2">BED1</strain>
    </source>
</reference>
<evidence type="ECO:0000256" key="1">
    <source>
        <dbReference type="SAM" id="MobiDB-lite"/>
    </source>
</evidence>
<evidence type="ECO:0000313" key="2">
    <source>
        <dbReference type="EMBL" id="KAF8438872.1"/>
    </source>
</evidence>
<organism evidence="2 3">
    <name type="scientific">Boletus edulis BED1</name>
    <dbReference type="NCBI Taxonomy" id="1328754"/>
    <lineage>
        <taxon>Eukaryota</taxon>
        <taxon>Fungi</taxon>
        <taxon>Dikarya</taxon>
        <taxon>Basidiomycota</taxon>
        <taxon>Agaricomycotina</taxon>
        <taxon>Agaricomycetes</taxon>
        <taxon>Agaricomycetidae</taxon>
        <taxon>Boletales</taxon>
        <taxon>Boletineae</taxon>
        <taxon>Boletaceae</taxon>
        <taxon>Boletoideae</taxon>
        <taxon>Boletus</taxon>
    </lineage>
</organism>
<feature type="region of interest" description="Disordered" evidence="1">
    <location>
        <begin position="1"/>
        <end position="63"/>
    </location>
</feature>
<sequence length="270" mass="30893">MLLHSSPLSLTCSTPSRSSYYSARSHQPVNSSPLASPTHSSPTHGIQQRRRAQYKSMTPRSYCSPVTRASAKLPFRTGNQTPEEPQKVFLRERFQARCREHAQQLRERTVNSRRSSDMFSDVFMDCDDDEEESDDVIMQDELFRRIIQNTNRKKEHSYRVSYAFEVGSSFDPDMEDPSAWENELRGKSRQPTCCVNSVAFLDQKSSSTEPTPEDFEEEFFEYAEKCAAFADFADLDLTADDSDIEELQSEAPRGTGRPRDMCPISDMDMS</sequence>
<dbReference type="AlphaFoldDB" id="A0AAD4BTC3"/>
<accession>A0AAD4BTC3</accession>